<gene>
    <name evidence="1" type="ORF">Tci_832625</name>
</gene>
<name>A0A699Q5J2_TANCI</name>
<proteinExistence type="predicted"/>
<accession>A0A699Q5J2</accession>
<feature type="non-terminal residue" evidence="1">
    <location>
        <position position="51"/>
    </location>
</feature>
<evidence type="ECO:0000313" key="1">
    <source>
        <dbReference type="EMBL" id="GFC60655.1"/>
    </source>
</evidence>
<reference evidence="1" key="1">
    <citation type="journal article" date="2019" name="Sci. Rep.">
        <title>Draft genome of Tanacetum cinerariifolium, the natural source of mosquito coil.</title>
        <authorList>
            <person name="Yamashiro T."/>
            <person name="Shiraishi A."/>
            <person name="Satake H."/>
            <person name="Nakayama K."/>
        </authorList>
    </citation>
    <scope>NUCLEOTIDE SEQUENCE</scope>
</reference>
<protein>
    <submittedName>
        <fullName evidence="1">Uncharacterized protein</fullName>
    </submittedName>
</protein>
<organism evidence="1">
    <name type="scientific">Tanacetum cinerariifolium</name>
    <name type="common">Dalmatian daisy</name>
    <name type="synonym">Chrysanthemum cinerariifolium</name>
    <dbReference type="NCBI Taxonomy" id="118510"/>
    <lineage>
        <taxon>Eukaryota</taxon>
        <taxon>Viridiplantae</taxon>
        <taxon>Streptophyta</taxon>
        <taxon>Embryophyta</taxon>
        <taxon>Tracheophyta</taxon>
        <taxon>Spermatophyta</taxon>
        <taxon>Magnoliopsida</taxon>
        <taxon>eudicotyledons</taxon>
        <taxon>Gunneridae</taxon>
        <taxon>Pentapetalae</taxon>
        <taxon>asterids</taxon>
        <taxon>campanulids</taxon>
        <taxon>Asterales</taxon>
        <taxon>Asteraceae</taxon>
        <taxon>Asteroideae</taxon>
        <taxon>Anthemideae</taxon>
        <taxon>Anthemidinae</taxon>
        <taxon>Tanacetum</taxon>
    </lineage>
</organism>
<comment type="caution">
    <text evidence="1">The sequence shown here is derived from an EMBL/GenBank/DDBJ whole genome shotgun (WGS) entry which is preliminary data.</text>
</comment>
<dbReference type="EMBL" id="BKCJ010986331">
    <property type="protein sequence ID" value="GFC60655.1"/>
    <property type="molecule type" value="Genomic_DNA"/>
</dbReference>
<dbReference type="AlphaFoldDB" id="A0A699Q5J2"/>
<sequence length="51" mass="5738">MFARDNMTLILLGKKQGTILNKIEVLKGAFVLALEMEDDCTNNDKEKHVST</sequence>